<dbReference type="EMBL" id="JACHXD010000016">
    <property type="protein sequence ID" value="MBB3121410.1"/>
    <property type="molecule type" value="Genomic_DNA"/>
</dbReference>
<evidence type="ECO:0000313" key="1">
    <source>
        <dbReference type="EMBL" id="MBB3121410.1"/>
    </source>
</evidence>
<protein>
    <submittedName>
        <fullName evidence="1">Citrate synthase</fullName>
        <ecNumber evidence="1">2.3.3.1</ecNumber>
    </submittedName>
</protein>
<organism evidence="1 2">
    <name type="scientific">Pseudoduganella violacea</name>
    <dbReference type="NCBI Taxonomy" id="1715466"/>
    <lineage>
        <taxon>Bacteria</taxon>
        <taxon>Pseudomonadati</taxon>
        <taxon>Pseudomonadota</taxon>
        <taxon>Betaproteobacteria</taxon>
        <taxon>Burkholderiales</taxon>
        <taxon>Oxalobacteraceae</taxon>
        <taxon>Telluria group</taxon>
        <taxon>Pseudoduganella</taxon>
    </lineage>
</organism>
<dbReference type="RefSeq" id="WP_183443130.1">
    <property type="nucleotide sequence ID" value="NZ_JACHXD010000016.1"/>
</dbReference>
<evidence type="ECO:0000313" key="2">
    <source>
        <dbReference type="Proteomes" id="UP000541535"/>
    </source>
</evidence>
<dbReference type="EC" id="2.3.3.1" evidence="1"/>
<keyword evidence="1" id="KW-0808">Transferase</keyword>
<proteinExistence type="predicted"/>
<keyword evidence="1" id="KW-0012">Acyltransferase</keyword>
<dbReference type="GO" id="GO:0036440">
    <property type="term" value="F:citrate synthase activity"/>
    <property type="evidence" value="ECO:0007669"/>
    <property type="project" value="UniProtKB-EC"/>
</dbReference>
<sequence>MDGDTNTARDLIHTRIWREEAEADNPFAARAAFCRGYDVFGEMVGNARWTEMLWLLLRDSLPPRAQLDALEALAVALANPGPRDASVHAAMCGAVGGSTAAASLIAALSVGAGRYGGAREVHDAMAMWQQCGHAVEAWRGWSEPQAASPIEVWPERKHVPGFDPHGASLPATVAQLLAALVRIGAGPHTAWLHANLDAVHAAIGLPLTTAGVAACVLHDLGLSPDEGEMLYLLLRLPGAAAHALEQKTGGFKRFPFYPVELQEAA</sequence>
<gene>
    <name evidence="1" type="ORF">FHS03_004488</name>
</gene>
<dbReference type="SUPFAM" id="SSF48256">
    <property type="entry name" value="Citrate synthase"/>
    <property type="match status" value="1"/>
</dbReference>
<dbReference type="InterPro" id="IPR036969">
    <property type="entry name" value="Citrate_synthase_sf"/>
</dbReference>
<accession>A0A7W5BFN0</accession>
<dbReference type="AlphaFoldDB" id="A0A7W5BFN0"/>
<keyword evidence="2" id="KW-1185">Reference proteome</keyword>
<dbReference type="Proteomes" id="UP000541535">
    <property type="component" value="Unassembled WGS sequence"/>
</dbReference>
<name>A0A7W5BFN0_9BURK</name>
<reference evidence="1 2" key="1">
    <citation type="submission" date="2020-08" db="EMBL/GenBank/DDBJ databases">
        <title>Genomic Encyclopedia of Type Strains, Phase III (KMG-III): the genomes of soil and plant-associated and newly described type strains.</title>
        <authorList>
            <person name="Whitman W."/>
        </authorList>
    </citation>
    <scope>NUCLEOTIDE SEQUENCE [LARGE SCALE GENOMIC DNA]</scope>
    <source>
        <strain evidence="1 2">CECT 8897</strain>
    </source>
</reference>
<comment type="caution">
    <text evidence="1">The sequence shown here is derived from an EMBL/GenBank/DDBJ whole genome shotgun (WGS) entry which is preliminary data.</text>
</comment>